<evidence type="ECO:0000256" key="2">
    <source>
        <dbReference type="ARBA" id="ARBA00010790"/>
    </source>
</evidence>
<keyword evidence="4" id="KW-0285">Flavoprotein</keyword>
<keyword evidence="3" id="KW-0153">Cholesterol metabolism</keyword>
<keyword evidence="10" id="KW-0413">Isomerase</keyword>
<keyword evidence="7" id="KW-0443">Lipid metabolism</keyword>
<evidence type="ECO:0000256" key="8">
    <source>
        <dbReference type="ARBA" id="ARBA00023166"/>
    </source>
</evidence>
<dbReference type="Pfam" id="PF05199">
    <property type="entry name" value="GMC_oxred_C"/>
    <property type="match status" value="1"/>
</dbReference>
<reference evidence="18" key="1">
    <citation type="journal article" date="2019" name="Int. J. Syst. Evol. Microbiol.">
        <title>The Global Catalogue of Microorganisms (GCM) 10K type strain sequencing project: providing services to taxonomists for standard genome sequencing and annotation.</title>
        <authorList>
            <consortium name="The Broad Institute Genomics Platform"/>
            <consortium name="The Broad Institute Genome Sequencing Center for Infectious Disease"/>
            <person name="Wu L."/>
            <person name="Ma J."/>
        </authorList>
    </citation>
    <scope>NUCLEOTIDE SEQUENCE [LARGE SCALE GENOMIC DNA]</scope>
    <source>
        <strain evidence="18">CCUG 63419</strain>
    </source>
</reference>
<dbReference type="InterPro" id="IPR017896">
    <property type="entry name" value="4Fe4S_Fe-S-bd"/>
</dbReference>
<protein>
    <recommendedName>
        <fullName evidence="14">Cholesterol oxidase</fullName>
        <ecNumber evidence="13">1.1.3.6</ecNumber>
        <ecNumber evidence="11">5.3.3.1</ecNumber>
    </recommendedName>
    <alternativeName>
        <fullName evidence="15">Cholesterol isomerase</fullName>
    </alternativeName>
</protein>
<dbReference type="InterPro" id="IPR036188">
    <property type="entry name" value="FAD/NAD-bd_sf"/>
</dbReference>
<evidence type="ECO:0000256" key="11">
    <source>
        <dbReference type="ARBA" id="ARBA00038856"/>
    </source>
</evidence>
<keyword evidence="6" id="KW-0560">Oxidoreductase</keyword>
<evidence type="ECO:0000256" key="3">
    <source>
        <dbReference type="ARBA" id="ARBA00022548"/>
    </source>
</evidence>
<organism evidence="17 18">
    <name type="scientific">Paraperlucidibaca wandonensis</name>
    <dbReference type="NCBI Taxonomy" id="1268273"/>
    <lineage>
        <taxon>Bacteria</taxon>
        <taxon>Pseudomonadati</taxon>
        <taxon>Pseudomonadota</taxon>
        <taxon>Gammaproteobacteria</taxon>
        <taxon>Moraxellales</taxon>
        <taxon>Moraxellaceae</taxon>
        <taxon>Paraperlucidibaca</taxon>
    </lineage>
</organism>
<evidence type="ECO:0000256" key="14">
    <source>
        <dbReference type="ARBA" id="ARBA00049744"/>
    </source>
</evidence>
<sequence length="547" mass="60149">MTTNNKNQQYDYDYIVVGSGFGGSVSAHRLTEKNYSVAVMEMGRRWTPENLPKNNWQLSSWIWRPMLGLRGFFNMSFFRHVVILHGNAVGGGSITYANTLLVPPDHVWDDGAWAGLNDWHKVMPTHYETAKRMLGVTENRIVAPADLALKKMADAYGCGDTWYKTDVGVFFGDKDSDVPGQSYPDPFFNGEGPDRNSCIGCGGCMVGCRYNAKNTLDKNYLYLAEKNGAEVHAETKVVGVKPLNNCADGANGYEITTVPSNFRGLYFGIGKRVWHCKSLIFAGSSLGTQELLFKLKDNGSLPKISDELGKRVRTNAESLIVVRVPGSTEDMSKGIAIGSGIHLSDNTHIEATRYPAGSDFMGLMLTALTKGKPGWTRPFLWAWVAMKILLKNPIRAIKAQAPFGWAKETIIFLCMQTIDGFINMRLRRLWYWPFRKALVTDGERIPTFIPAANDFAEKGAELLGGLAGSSFPEIFFNTPTTAHCMGGCSMGKSAEHGVIDGQNRVFGYQNMMVCDGSMLGANLGVNPSLTITALTEHAMSLIPAKPQ</sequence>
<dbReference type="Gene3D" id="3.50.50.60">
    <property type="entry name" value="FAD/NAD(P)-binding domain"/>
    <property type="match status" value="3"/>
</dbReference>
<gene>
    <name evidence="17" type="ORF">ACFQ0F_02620</name>
</gene>
<dbReference type="SUPFAM" id="SSF51905">
    <property type="entry name" value="FAD/NAD(P)-binding domain"/>
    <property type="match status" value="1"/>
</dbReference>
<dbReference type="PROSITE" id="PS51379">
    <property type="entry name" value="4FE4S_FER_2"/>
    <property type="match status" value="1"/>
</dbReference>
<comment type="similarity">
    <text evidence="2">Belongs to the GMC oxidoreductase family.</text>
</comment>
<evidence type="ECO:0000256" key="1">
    <source>
        <dbReference type="ARBA" id="ARBA00001974"/>
    </source>
</evidence>
<evidence type="ECO:0000256" key="4">
    <source>
        <dbReference type="ARBA" id="ARBA00022630"/>
    </source>
</evidence>
<dbReference type="PANTHER" id="PTHR47470:SF1">
    <property type="entry name" value="FAD-DEPENDENT OXIDOREDUCTASE 2 FAD BINDING DOMAIN-CONTAINING PROTEIN"/>
    <property type="match status" value="1"/>
</dbReference>
<proteinExistence type="inferred from homology"/>
<feature type="domain" description="4Fe-4S ferredoxin-type" evidence="16">
    <location>
        <begin position="189"/>
        <end position="218"/>
    </location>
</feature>
<dbReference type="EC" id="1.1.3.6" evidence="13"/>
<keyword evidence="5" id="KW-0274">FAD</keyword>
<evidence type="ECO:0000256" key="13">
    <source>
        <dbReference type="ARBA" id="ARBA00049723"/>
    </source>
</evidence>
<keyword evidence="9" id="KW-0753">Steroid metabolism</keyword>
<accession>A0ABW3HGC0</accession>
<evidence type="ECO:0000256" key="15">
    <source>
        <dbReference type="ARBA" id="ARBA00049778"/>
    </source>
</evidence>
<dbReference type="EC" id="5.3.3.1" evidence="11"/>
<keyword evidence="18" id="KW-1185">Reference proteome</keyword>
<evidence type="ECO:0000256" key="12">
    <source>
        <dbReference type="ARBA" id="ARBA00049645"/>
    </source>
</evidence>
<evidence type="ECO:0000259" key="16">
    <source>
        <dbReference type="PROSITE" id="PS51379"/>
    </source>
</evidence>
<comment type="cofactor">
    <cofactor evidence="1">
        <name>FAD</name>
        <dbReference type="ChEBI" id="CHEBI:57692"/>
    </cofactor>
</comment>
<evidence type="ECO:0000256" key="6">
    <source>
        <dbReference type="ARBA" id="ARBA00023002"/>
    </source>
</evidence>
<dbReference type="Proteomes" id="UP001597044">
    <property type="component" value="Unassembled WGS sequence"/>
</dbReference>
<keyword evidence="8" id="KW-1207">Sterol metabolism</keyword>
<dbReference type="EMBL" id="JBHTIT010000001">
    <property type="protein sequence ID" value="MFD0949293.1"/>
    <property type="molecule type" value="Genomic_DNA"/>
</dbReference>
<evidence type="ECO:0000256" key="9">
    <source>
        <dbReference type="ARBA" id="ARBA00023221"/>
    </source>
</evidence>
<dbReference type="RefSeq" id="WP_340675260.1">
    <property type="nucleotide sequence ID" value="NZ_JBHTIT010000001.1"/>
</dbReference>
<dbReference type="Pfam" id="PF13450">
    <property type="entry name" value="NAD_binding_8"/>
    <property type="match status" value="1"/>
</dbReference>
<dbReference type="InterPro" id="IPR007867">
    <property type="entry name" value="GMC_OxRtase_C"/>
</dbReference>
<evidence type="ECO:0000313" key="18">
    <source>
        <dbReference type="Proteomes" id="UP001597044"/>
    </source>
</evidence>
<comment type="caution">
    <text evidence="17">The sequence shown here is derived from an EMBL/GenBank/DDBJ whole genome shotgun (WGS) entry which is preliminary data.</text>
</comment>
<evidence type="ECO:0000256" key="7">
    <source>
        <dbReference type="ARBA" id="ARBA00023098"/>
    </source>
</evidence>
<dbReference type="InterPro" id="IPR052542">
    <property type="entry name" value="Cholesterol_Oxidase"/>
</dbReference>
<name>A0ABW3HGC0_9GAMM</name>
<comment type="pathway">
    <text evidence="12">Steroid metabolism; cholesterol degradation.</text>
</comment>
<evidence type="ECO:0000256" key="10">
    <source>
        <dbReference type="ARBA" id="ARBA00023235"/>
    </source>
</evidence>
<evidence type="ECO:0000313" key="17">
    <source>
        <dbReference type="EMBL" id="MFD0949293.1"/>
    </source>
</evidence>
<dbReference type="PANTHER" id="PTHR47470">
    <property type="entry name" value="CHOLESTEROL OXIDASE"/>
    <property type="match status" value="1"/>
</dbReference>
<evidence type="ECO:0000256" key="5">
    <source>
        <dbReference type="ARBA" id="ARBA00022827"/>
    </source>
</evidence>